<evidence type="ECO:0000256" key="5">
    <source>
        <dbReference type="SAM" id="MobiDB-lite"/>
    </source>
</evidence>
<dbReference type="Proteomes" id="UP001597374">
    <property type="component" value="Unassembled WGS sequence"/>
</dbReference>
<evidence type="ECO:0000256" key="3">
    <source>
        <dbReference type="PROSITE-ProRule" id="PRU00182"/>
    </source>
</evidence>
<dbReference type="InterPro" id="IPR020103">
    <property type="entry name" value="PsdUridine_synth_cat_dom_sf"/>
</dbReference>
<evidence type="ECO:0000313" key="7">
    <source>
        <dbReference type="EMBL" id="MFD2245422.1"/>
    </source>
</evidence>
<dbReference type="CDD" id="cd00165">
    <property type="entry name" value="S4"/>
    <property type="match status" value="1"/>
</dbReference>
<dbReference type="PROSITE" id="PS50889">
    <property type="entry name" value="S4"/>
    <property type="match status" value="1"/>
</dbReference>
<name>A0ABW5CUZ1_9BACT</name>
<protein>
    <recommendedName>
        <fullName evidence="4">Pseudouridine synthase</fullName>
        <ecNumber evidence="4">5.4.99.-</ecNumber>
    </recommendedName>
</protein>
<dbReference type="PANTHER" id="PTHR47683:SF2">
    <property type="entry name" value="RNA-BINDING S4 DOMAIN-CONTAINING PROTEIN"/>
    <property type="match status" value="1"/>
</dbReference>
<organism evidence="7 8">
    <name type="scientific">Pontibacter ruber</name>
    <dbReference type="NCBI Taxonomy" id="1343895"/>
    <lineage>
        <taxon>Bacteria</taxon>
        <taxon>Pseudomonadati</taxon>
        <taxon>Bacteroidota</taxon>
        <taxon>Cytophagia</taxon>
        <taxon>Cytophagales</taxon>
        <taxon>Hymenobacteraceae</taxon>
        <taxon>Pontibacter</taxon>
    </lineage>
</organism>
<comment type="similarity">
    <text evidence="1 4">Belongs to the pseudouridine synthase RsuA family.</text>
</comment>
<dbReference type="Gene3D" id="3.30.70.580">
    <property type="entry name" value="Pseudouridine synthase I, catalytic domain, N-terminal subdomain"/>
    <property type="match status" value="1"/>
</dbReference>
<evidence type="ECO:0000256" key="1">
    <source>
        <dbReference type="ARBA" id="ARBA00008348"/>
    </source>
</evidence>
<proteinExistence type="inferred from homology"/>
<feature type="domain" description="RNA-binding S4" evidence="6">
    <location>
        <begin position="9"/>
        <end position="74"/>
    </location>
</feature>
<dbReference type="Pfam" id="PF01479">
    <property type="entry name" value="S4"/>
    <property type="match status" value="1"/>
</dbReference>
<dbReference type="Gene3D" id="3.10.290.10">
    <property type="entry name" value="RNA-binding S4 domain"/>
    <property type="match status" value="1"/>
</dbReference>
<feature type="compositionally biased region" description="Low complexity" evidence="5">
    <location>
        <begin position="254"/>
        <end position="267"/>
    </location>
</feature>
<evidence type="ECO:0000313" key="8">
    <source>
        <dbReference type="Proteomes" id="UP001597374"/>
    </source>
</evidence>
<evidence type="ECO:0000256" key="4">
    <source>
        <dbReference type="RuleBase" id="RU003887"/>
    </source>
</evidence>
<feature type="region of interest" description="Disordered" evidence="5">
    <location>
        <begin position="240"/>
        <end position="340"/>
    </location>
</feature>
<dbReference type="InterPro" id="IPR002942">
    <property type="entry name" value="S4_RNA-bd"/>
</dbReference>
<feature type="compositionally biased region" description="Low complexity" evidence="5">
    <location>
        <begin position="298"/>
        <end position="327"/>
    </location>
</feature>
<dbReference type="Pfam" id="PF00849">
    <property type="entry name" value="PseudoU_synth_2"/>
    <property type="match status" value="1"/>
</dbReference>
<dbReference type="InterPro" id="IPR050343">
    <property type="entry name" value="RsuA_PseudoU_synthase"/>
</dbReference>
<dbReference type="SMART" id="SM00363">
    <property type="entry name" value="S4"/>
    <property type="match status" value="1"/>
</dbReference>
<dbReference type="SUPFAM" id="SSF55120">
    <property type="entry name" value="Pseudouridine synthase"/>
    <property type="match status" value="1"/>
</dbReference>
<dbReference type="PROSITE" id="PS01149">
    <property type="entry name" value="PSI_RSU"/>
    <property type="match status" value="1"/>
</dbReference>
<dbReference type="InterPro" id="IPR006145">
    <property type="entry name" value="PsdUridine_synth_RsuA/RluA"/>
</dbReference>
<dbReference type="InterPro" id="IPR000748">
    <property type="entry name" value="PsdUridine_synth_RsuA/RluB/E/F"/>
</dbReference>
<dbReference type="NCBIfam" id="NF007784">
    <property type="entry name" value="PRK10475.1"/>
    <property type="match status" value="1"/>
</dbReference>
<dbReference type="RefSeq" id="WP_250429121.1">
    <property type="nucleotide sequence ID" value="NZ_JALPRR010000002.1"/>
</dbReference>
<dbReference type="EMBL" id="JBHUIM010000001">
    <property type="protein sequence ID" value="MFD2245422.1"/>
    <property type="molecule type" value="Genomic_DNA"/>
</dbReference>
<gene>
    <name evidence="7" type="primary">rluF</name>
    <name evidence="7" type="ORF">ACFSKP_04095</name>
</gene>
<reference evidence="8" key="1">
    <citation type="journal article" date="2019" name="Int. J. Syst. Evol. Microbiol.">
        <title>The Global Catalogue of Microorganisms (GCM) 10K type strain sequencing project: providing services to taxonomists for standard genome sequencing and annotation.</title>
        <authorList>
            <consortium name="The Broad Institute Genomics Platform"/>
            <consortium name="The Broad Institute Genome Sequencing Center for Infectious Disease"/>
            <person name="Wu L."/>
            <person name="Ma J."/>
        </authorList>
    </citation>
    <scope>NUCLEOTIDE SEQUENCE [LARGE SCALE GENOMIC DNA]</scope>
    <source>
        <strain evidence="8">CGMCC 4.1782</strain>
    </source>
</reference>
<dbReference type="SUPFAM" id="SSF55174">
    <property type="entry name" value="Alpha-L RNA-binding motif"/>
    <property type="match status" value="1"/>
</dbReference>
<comment type="caution">
    <text evidence="7">The sequence shown here is derived from an EMBL/GenBank/DDBJ whole genome shotgun (WGS) entry which is preliminary data.</text>
</comment>
<dbReference type="EC" id="5.4.99.-" evidence="4"/>
<evidence type="ECO:0000259" key="6">
    <source>
        <dbReference type="SMART" id="SM00363"/>
    </source>
</evidence>
<evidence type="ECO:0000256" key="2">
    <source>
        <dbReference type="ARBA" id="ARBA00023235"/>
    </source>
</evidence>
<sequence length="340" mass="37019">MAQHSSDGTRLNKFISETGTCSRREADKLIEQGRVTVNGKLPEVGTKVTAKDKVRIDGRLLEVDQVEPVYLALNKPPGIETTTDTSQKDNIISFVNYPERIFPIGRLDKDSEGLIFLTNDGDIVNKILRAGNKHEKEYIVTVDKPITPEFISNMSSGVSILGVNTKKCFVAQEGPQKFRIILTQGMNRQIRRMCEALGYEVQTLQRTRIMNITLAKLPLGQWRELTESEVAMLQRMVADSTKTEEGSVSRKKAAAQQSQTTQPAQKRTPAGSRPARKEGGAGKKSSFGRSEARGNRGKSGAAKGESKAGGSRKSGGKSSAGSRGASRNSPAAKGSGRKRR</sequence>
<dbReference type="InterPro" id="IPR042092">
    <property type="entry name" value="PsdUridine_s_RsuA/RluB/E/F_cat"/>
</dbReference>
<dbReference type="PANTHER" id="PTHR47683">
    <property type="entry name" value="PSEUDOURIDINE SYNTHASE FAMILY PROTEIN-RELATED"/>
    <property type="match status" value="1"/>
</dbReference>
<dbReference type="Gene3D" id="3.30.70.1560">
    <property type="entry name" value="Alpha-L RNA-binding motif"/>
    <property type="match status" value="1"/>
</dbReference>
<dbReference type="CDD" id="cd02554">
    <property type="entry name" value="PseudoU_synth_RluF"/>
    <property type="match status" value="1"/>
</dbReference>
<dbReference type="InterPro" id="IPR036986">
    <property type="entry name" value="S4_RNA-bd_sf"/>
</dbReference>
<keyword evidence="8" id="KW-1185">Reference proteome</keyword>
<accession>A0ABW5CUZ1</accession>
<keyword evidence="2 4" id="KW-0413">Isomerase</keyword>
<dbReference type="NCBIfam" id="TIGR00093">
    <property type="entry name" value="pseudouridine synthase"/>
    <property type="match status" value="1"/>
</dbReference>
<dbReference type="GO" id="GO:0160138">
    <property type="term" value="F:23S rRNA pseudouridine(2604) synthase activity"/>
    <property type="evidence" value="ECO:0007669"/>
    <property type="project" value="UniProtKB-EC"/>
</dbReference>
<dbReference type="InterPro" id="IPR020094">
    <property type="entry name" value="TruA/RsuA/RluB/E/F_N"/>
</dbReference>
<dbReference type="InterPro" id="IPR018496">
    <property type="entry name" value="PsdUridine_synth_RsuA/RluB_CS"/>
</dbReference>
<keyword evidence="3" id="KW-0694">RNA-binding</keyword>